<dbReference type="Proteomes" id="UP000515180">
    <property type="component" value="Unplaced"/>
</dbReference>
<name>A0A6P8LW57_BOMIM</name>
<accession>A0A6P8LW57</accession>
<keyword evidence="1" id="KW-1185">Reference proteome</keyword>
<dbReference type="AlphaFoldDB" id="A0A6P8LW57"/>
<evidence type="ECO:0000313" key="1">
    <source>
        <dbReference type="Proteomes" id="UP000515180"/>
    </source>
</evidence>
<reference evidence="2" key="1">
    <citation type="submission" date="2025-08" db="UniProtKB">
        <authorList>
            <consortium name="RefSeq"/>
        </authorList>
    </citation>
    <scope>IDENTIFICATION</scope>
</reference>
<proteinExistence type="predicted"/>
<dbReference type="GeneID" id="117151851"/>
<organism evidence="1 2">
    <name type="scientific">Bombus impatiens</name>
    <name type="common">Bumblebee</name>
    <dbReference type="NCBI Taxonomy" id="132113"/>
    <lineage>
        <taxon>Eukaryota</taxon>
        <taxon>Metazoa</taxon>
        <taxon>Ecdysozoa</taxon>
        <taxon>Arthropoda</taxon>
        <taxon>Hexapoda</taxon>
        <taxon>Insecta</taxon>
        <taxon>Pterygota</taxon>
        <taxon>Neoptera</taxon>
        <taxon>Endopterygota</taxon>
        <taxon>Hymenoptera</taxon>
        <taxon>Apocrita</taxon>
        <taxon>Aculeata</taxon>
        <taxon>Apoidea</taxon>
        <taxon>Anthophila</taxon>
        <taxon>Apidae</taxon>
        <taxon>Bombus</taxon>
        <taxon>Pyrobombus</taxon>
    </lineage>
</organism>
<protein>
    <submittedName>
        <fullName evidence="2">Uncharacterized protein LOC117151851 isoform X1</fullName>
    </submittedName>
</protein>
<evidence type="ECO:0000313" key="2">
    <source>
        <dbReference type="RefSeq" id="XP_033177561.1"/>
    </source>
</evidence>
<gene>
    <name evidence="2" type="primary">LOC117151851</name>
</gene>
<dbReference type="RefSeq" id="XP_033177561.1">
    <property type="nucleotide sequence ID" value="XM_033321670.1"/>
</dbReference>
<sequence length="126" mass="14399">MRSASSISQARGKLASNFSAQLYRAVSCIRRVTCWLANMMEPATIVEKPIEFADKKGLVCTGRWLIGWYRLVMVGWSAVNDKHVETFQTMAYIIYEENCSTGAGLPLFRDTPDALRSLRWSSLQWW</sequence>